<sequence>MSDAVRGQNNVLYNSSHTLNTCMPIVSVSRNMSFEVPAEPNFHGQCGHSCGFPKCVRRWLFIPRLHASVRANNWATAPCRNTWFETTPALDSCFFAALWLLTELRNEPHLVAQYDGTLPVTCASHVRDLVKDACLRIAGPRRVFLDRARRWKCPGRLGPCRDQNQDLRAVNRPQTNENRDFAPAFTPTNRSSRCRAVVSQPSTQAATRGWTRSWSPCLIRMRPAFVMTACKRRRVSWHRARRRWPS</sequence>
<reference evidence="1" key="1">
    <citation type="journal article" date="2023" name="Mol. Phylogenet. Evol.">
        <title>Genome-scale phylogeny and comparative genomics of the fungal order Sordariales.</title>
        <authorList>
            <person name="Hensen N."/>
            <person name="Bonometti L."/>
            <person name="Westerberg I."/>
            <person name="Brannstrom I.O."/>
            <person name="Guillou S."/>
            <person name="Cros-Aarteil S."/>
            <person name="Calhoun S."/>
            <person name="Haridas S."/>
            <person name="Kuo A."/>
            <person name="Mondo S."/>
            <person name="Pangilinan J."/>
            <person name="Riley R."/>
            <person name="LaButti K."/>
            <person name="Andreopoulos B."/>
            <person name="Lipzen A."/>
            <person name="Chen C."/>
            <person name="Yan M."/>
            <person name="Daum C."/>
            <person name="Ng V."/>
            <person name="Clum A."/>
            <person name="Steindorff A."/>
            <person name="Ohm R.A."/>
            <person name="Martin F."/>
            <person name="Silar P."/>
            <person name="Natvig D.O."/>
            <person name="Lalanne C."/>
            <person name="Gautier V."/>
            <person name="Ament-Velasquez S.L."/>
            <person name="Kruys A."/>
            <person name="Hutchinson M.I."/>
            <person name="Powell A.J."/>
            <person name="Barry K."/>
            <person name="Miller A.N."/>
            <person name="Grigoriev I.V."/>
            <person name="Debuchy R."/>
            <person name="Gladieux P."/>
            <person name="Hiltunen Thoren M."/>
            <person name="Johannesson H."/>
        </authorList>
    </citation>
    <scope>NUCLEOTIDE SEQUENCE</scope>
    <source>
        <strain evidence="1">SMH4131-1</strain>
    </source>
</reference>
<organism evidence="1 2">
    <name type="scientific">Cercophora scortea</name>
    <dbReference type="NCBI Taxonomy" id="314031"/>
    <lineage>
        <taxon>Eukaryota</taxon>
        <taxon>Fungi</taxon>
        <taxon>Dikarya</taxon>
        <taxon>Ascomycota</taxon>
        <taxon>Pezizomycotina</taxon>
        <taxon>Sordariomycetes</taxon>
        <taxon>Sordariomycetidae</taxon>
        <taxon>Sordariales</taxon>
        <taxon>Lasiosphaeriaceae</taxon>
        <taxon>Cercophora</taxon>
    </lineage>
</organism>
<evidence type="ECO:0000313" key="2">
    <source>
        <dbReference type="Proteomes" id="UP001286456"/>
    </source>
</evidence>
<reference evidence="1" key="2">
    <citation type="submission" date="2023-06" db="EMBL/GenBank/DDBJ databases">
        <authorList>
            <consortium name="Lawrence Berkeley National Laboratory"/>
            <person name="Haridas S."/>
            <person name="Hensen N."/>
            <person name="Bonometti L."/>
            <person name="Westerberg I."/>
            <person name="Brannstrom I.O."/>
            <person name="Guillou S."/>
            <person name="Cros-Aarteil S."/>
            <person name="Calhoun S."/>
            <person name="Kuo A."/>
            <person name="Mondo S."/>
            <person name="Pangilinan J."/>
            <person name="Riley R."/>
            <person name="Labutti K."/>
            <person name="Andreopoulos B."/>
            <person name="Lipzen A."/>
            <person name="Chen C."/>
            <person name="Yanf M."/>
            <person name="Daum C."/>
            <person name="Ng V."/>
            <person name="Clum A."/>
            <person name="Steindorff A."/>
            <person name="Ohm R."/>
            <person name="Martin F."/>
            <person name="Silar P."/>
            <person name="Natvig D."/>
            <person name="Lalanne C."/>
            <person name="Gautier V."/>
            <person name="Ament-Velasquez S.L."/>
            <person name="Kruys A."/>
            <person name="Hutchinson M.I."/>
            <person name="Powell A.J."/>
            <person name="Barry K."/>
            <person name="Miller A.N."/>
            <person name="Grigoriev I.V."/>
            <person name="Debuchy R."/>
            <person name="Gladieux P."/>
            <person name="Thoren M.H."/>
            <person name="Johannesson H."/>
        </authorList>
    </citation>
    <scope>NUCLEOTIDE SEQUENCE</scope>
    <source>
        <strain evidence="1">SMH4131-1</strain>
    </source>
</reference>
<evidence type="ECO:0000313" key="1">
    <source>
        <dbReference type="EMBL" id="KAK3336770.1"/>
    </source>
</evidence>
<dbReference type="Proteomes" id="UP001286456">
    <property type="component" value="Unassembled WGS sequence"/>
</dbReference>
<protein>
    <submittedName>
        <fullName evidence="1">Uncharacterized protein</fullName>
    </submittedName>
</protein>
<dbReference type="AlphaFoldDB" id="A0AAE0MLP5"/>
<accession>A0AAE0MLP5</accession>
<gene>
    <name evidence="1" type="ORF">B0T19DRAFT_50748</name>
</gene>
<name>A0AAE0MLP5_9PEZI</name>
<dbReference type="EMBL" id="JAUEPO010000001">
    <property type="protein sequence ID" value="KAK3336770.1"/>
    <property type="molecule type" value="Genomic_DNA"/>
</dbReference>
<comment type="caution">
    <text evidence="1">The sequence shown here is derived from an EMBL/GenBank/DDBJ whole genome shotgun (WGS) entry which is preliminary data.</text>
</comment>
<keyword evidence="2" id="KW-1185">Reference proteome</keyword>
<proteinExistence type="predicted"/>